<dbReference type="SUPFAM" id="SSF48008">
    <property type="entry name" value="GntR ligand-binding domain-like"/>
    <property type="match status" value="1"/>
</dbReference>
<dbReference type="GO" id="GO:0003700">
    <property type="term" value="F:DNA-binding transcription factor activity"/>
    <property type="evidence" value="ECO:0007669"/>
    <property type="project" value="InterPro"/>
</dbReference>
<comment type="caution">
    <text evidence="5">The sequence shown here is derived from an EMBL/GenBank/DDBJ whole genome shotgun (WGS) entry which is preliminary data.</text>
</comment>
<keyword evidence="6" id="KW-1185">Reference proteome</keyword>
<evidence type="ECO:0000256" key="1">
    <source>
        <dbReference type="ARBA" id="ARBA00023015"/>
    </source>
</evidence>
<dbReference type="Proteomes" id="UP000637423">
    <property type="component" value="Unassembled WGS sequence"/>
</dbReference>
<dbReference type="Gene3D" id="1.20.120.530">
    <property type="entry name" value="GntR ligand-binding domain-like"/>
    <property type="match status" value="1"/>
</dbReference>
<dbReference type="InterPro" id="IPR036390">
    <property type="entry name" value="WH_DNA-bd_sf"/>
</dbReference>
<dbReference type="RefSeq" id="WP_188567428.1">
    <property type="nucleotide sequence ID" value="NZ_BMED01000003.1"/>
</dbReference>
<keyword evidence="1" id="KW-0805">Transcription regulation</keyword>
<dbReference type="Pfam" id="PF07729">
    <property type="entry name" value="FCD"/>
    <property type="match status" value="1"/>
</dbReference>
<protein>
    <submittedName>
        <fullName evidence="5">GntR family transcriptional regulator</fullName>
    </submittedName>
</protein>
<dbReference type="SMART" id="SM00895">
    <property type="entry name" value="FCD"/>
    <property type="match status" value="1"/>
</dbReference>
<keyword evidence="2" id="KW-0238">DNA-binding</keyword>
<dbReference type="InterPro" id="IPR000524">
    <property type="entry name" value="Tscrpt_reg_HTH_GntR"/>
</dbReference>
<reference evidence="5" key="2">
    <citation type="submission" date="2020-09" db="EMBL/GenBank/DDBJ databases">
        <authorList>
            <person name="Sun Q."/>
            <person name="Zhou Y."/>
        </authorList>
    </citation>
    <scope>NUCLEOTIDE SEQUENCE</scope>
    <source>
        <strain evidence="5">CGMCC 1.10998</strain>
    </source>
</reference>
<dbReference type="SMART" id="SM00345">
    <property type="entry name" value="HTH_GNTR"/>
    <property type="match status" value="1"/>
</dbReference>
<dbReference type="PANTHER" id="PTHR43537">
    <property type="entry name" value="TRANSCRIPTIONAL REGULATOR, GNTR FAMILY"/>
    <property type="match status" value="1"/>
</dbReference>
<evidence type="ECO:0000256" key="2">
    <source>
        <dbReference type="ARBA" id="ARBA00023125"/>
    </source>
</evidence>
<proteinExistence type="predicted"/>
<organism evidence="5 6">
    <name type="scientific">Undibacterium terreum</name>
    <dbReference type="NCBI Taxonomy" id="1224302"/>
    <lineage>
        <taxon>Bacteria</taxon>
        <taxon>Pseudomonadati</taxon>
        <taxon>Pseudomonadota</taxon>
        <taxon>Betaproteobacteria</taxon>
        <taxon>Burkholderiales</taxon>
        <taxon>Oxalobacteraceae</taxon>
        <taxon>Undibacterium</taxon>
    </lineage>
</organism>
<feature type="domain" description="HTH gntR-type" evidence="4">
    <location>
        <begin position="2"/>
        <end position="69"/>
    </location>
</feature>
<dbReference type="CDD" id="cd07377">
    <property type="entry name" value="WHTH_GntR"/>
    <property type="match status" value="1"/>
</dbReference>
<evidence type="ECO:0000256" key="3">
    <source>
        <dbReference type="ARBA" id="ARBA00023163"/>
    </source>
</evidence>
<gene>
    <name evidence="5" type="ORF">GCM10011396_35700</name>
</gene>
<dbReference type="PANTHER" id="PTHR43537:SF49">
    <property type="entry name" value="TRANSCRIPTIONAL REGULATORY PROTEIN"/>
    <property type="match status" value="1"/>
</dbReference>
<dbReference type="InterPro" id="IPR011711">
    <property type="entry name" value="GntR_C"/>
</dbReference>
<evidence type="ECO:0000313" key="5">
    <source>
        <dbReference type="EMBL" id="GGC85241.1"/>
    </source>
</evidence>
<dbReference type="EMBL" id="BMED01000003">
    <property type="protein sequence ID" value="GGC85241.1"/>
    <property type="molecule type" value="Genomic_DNA"/>
</dbReference>
<evidence type="ECO:0000313" key="6">
    <source>
        <dbReference type="Proteomes" id="UP000637423"/>
    </source>
</evidence>
<dbReference type="AlphaFoldDB" id="A0A916USS8"/>
<reference evidence="5" key="1">
    <citation type="journal article" date="2014" name="Int. J. Syst. Evol. Microbiol.">
        <title>Complete genome sequence of Corynebacterium casei LMG S-19264T (=DSM 44701T), isolated from a smear-ripened cheese.</title>
        <authorList>
            <consortium name="US DOE Joint Genome Institute (JGI-PGF)"/>
            <person name="Walter F."/>
            <person name="Albersmeier A."/>
            <person name="Kalinowski J."/>
            <person name="Ruckert C."/>
        </authorList>
    </citation>
    <scope>NUCLEOTIDE SEQUENCE</scope>
    <source>
        <strain evidence="5">CGMCC 1.10998</strain>
    </source>
</reference>
<dbReference type="Pfam" id="PF00392">
    <property type="entry name" value="GntR"/>
    <property type="match status" value="1"/>
</dbReference>
<name>A0A916USS8_9BURK</name>
<evidence type="ECO:0000259" key="4">
    <source>
        <dbReference type="PROSITE" id="PS50949"/>
    </source>
</evidence>
<dbReference type="GO" id="GO:0003677">
    <property type="term" value="F:DNA binding"/>
    <property type="evidence" value="ECO:0007669"/>
    <property type="project" value="UniProtKB-KW"/>
</dbReference>
<keyword evidence="3" id="KW-0804">Transcription</keyword>
<dbReference type="Gene3D" id="1.10.10.10">
    <property type="entry name" value="Winged helix-like DNA-binding domain superfamily/Winged helix DNA-binding domain"/>
    <property type="match status" value="1"/>
</dbReference>
<dbReference type="InterPro" id="IPR008920">
    <property type="entry name" value="TF_FadR/GntR_C"/>
</dbReference>
<dbReference type="SUPFAM" id="SSF46785">
    <property type="entry name" value="Winged helix' DNA-binding domain"/>
    <property type="match status" value="1"/>
</dbReference>
<dbReference type="InterPro" id="IPR036388">
    <property type="entry name" value="WH-like_DNA-bd_sf"/>
</dbReference>
<accession>A0A916USS8</accession>
<sequence>METISMKIYRILADEIINGTLAPGQSLEEIALSERFQVSRTPIRQSLRELAARGLIELRPRKGGIVISISLDELADMLEAMCELEALCCRICAERMSAVQKKQLELIHVQSQECIEKGDEEGYLELNKKFHHLISVGAHNKCLTDTMDNLRKRLTQFRAAQAGVERRLTVSHDEHDAIMAAILASDAEKSYIAMRNHATRLSIHVLEVIKERQAVTE</sequence>
<dbReference type="PROSITE" id="PS50949">
    <property type="entry name" value="HTH_GNTR"/>
    <property type="match status" value="1"/>
</dbReference>